<dbReference type="Pfam" id="PF21999">
    <property type="entry name" value="IMS_HHH_1"/>
    <property type="match status" value="1"/>
</dbReference>
<evidence type="ECO:0000256" key="1">
    <source>
        <dbReference type="ARBA" id="ARBA00004496"/>
    </source>
</evidence>
<evidence type="ECO:0000313" key="18">
    <source>
        <dbReference type="Proteomes" id="UP000199420"/>
    </source>
</evidence>
<dbReference type="Proteomes" id="UP000199420">
    <property type="component" value="Unassembled WGS sequence"/>
</dbReference>
<evidence type="ECO:0000256" key="7">
    <source>
        <dbReference type="ARBA" id="ARBA00022705"/>
    </source>
</evidence>
<dbReference type="Gene3D" id="3.30.1490.100">
    <property type="entry name" value="DNA polymerase, Y-family, little finger domain"/>
    <property type="match status" value="1"/>
</dbReference>
<dbReference type="GO" id="GO:0003887">
    <property type="term" value="F:DNA-directed DNA polymerase activity"/>
    <property type="evidence" value="ECO:0007669"/>
    <property type="project" value="UniProtKB-UniRule"/>
</dbReference>
<dbReference type="GO" id="GO:0006261">
    <property type="term" value="P:DNA-templated DNA replication"/>
    <property type="evidence" value="ECO:0007669"/>
    <property type="project" value="UniProtKB-UniRule"/>
</dbReference>
<comment type="subunit">
    <text evidence="15">Monomer.</text>
</comment>
<comment type="cofactor">
    <cofactor evidence="15">
        <name>Mg(2+)</name>
        <dbReference type="ChEBI" id="CHEBI:18420"/>
    </cofactor>
    <text evidence="15">Binds 2 magnesium ions per subunit.</text>
</comment>
<dbReference type="NCBIfam" id="NF002677">
    <property type="entry name" value="PRK02406.1"/>
    <property type="match status" value="1"/>
</dbReference>
<dbReference type="PANTHER" id="PTHR11076">
    <property type="entry name" value="DNA REPAIR POLYMERASE UMUC / TRANSFERASE FAMILY MEMBER"/>
    <property type="match status" value="1"/>
</dbReference>
<proteinExistence type="inferred from homology"/>
<dbReference type="Gene3D" id="3.30.70.270">
    <property type="match status" value="1"/>
</dbReference>
<dbReference type="Pfam" id="PF11799">
    <property type="entry name" value="IMS_C"/>
    <property type="match status" value="1"/>
</dbReference>
<evidence type="ECO:0000256" key="2">
    <source>
        <dbReference type="ARBA" id="ARBA00010945"/>
    </source>
</evidence>
<dbReference type="InterPro" id="IPR017961">
    <property type="entry name" value="DNA_pol_Y-fam_little_finger"/>
</dbReference>
<feature type="site" description="Substrate discrimination" evidence="15">
    <location>
        <position position="58"/>
    </location>
</feature>
<dbReference type="EMBL" id="FNYC01000002">
    <property type="protein sequence ID" value="SEI61985.1"/>
    <property type="molecule type" value="Genomic_DNA"/>
</dbReference>
<keyword evidence="4 15" id="KW-0963">Cytoplasm</keyword>
<evidence type="ECO:0000256" key="13">
    <source>
        <dbReference type="ARBA" id="ARBA00023204"/>
    </source>
</evidence>
<evidence type="ECO:0000259" key="16">
    <source>
        <dbReference type="PROSITE" id="PS50173"/>
    </source>
</evidence>
<keyword evidence="13 15" id="KW-0234">DNA repair</keyword>
<evidence type="ECO:0000256" key="9">
    <source>
        <dbReference type="ARBA" id="ARBA00022763"/>
    </source>
</evidence>
<dbReference type="Gene3D" id="1.10.150.20">
    <property type="entry name" value="5' to 3' exonuclease, C-terminal subdomain"/>
    <property type="match status" value="1"/>
</dbReference>
<evidence type="ECO:0000313" key="17">
    <source>
        <dbReference type="EMBL" id="SEI61985.1"/>
    </source>
</evidence>
<comment type="function">
    <text evidence="15">Poorly processive, error-prone DNA polymerase involved in untargeted mutagenesis. Copies undamaged DNA at stalled replication forks, which arise in vivo from mismatched or misaligned primer ends. These misaligned primers can be extended by PolIV. Exhibits no 3'-5' exonuclease (proofreading) activity. May be involved in translesional synthesis, in conjunction with the beta clamp from PolIII.</text>
</comment>
<dbReference type="AlphaFoldDB" id="A0A1H6SE13"/>
<dbReference type="GO" id="GO:0005829">
    <property type="term" value="C:cytosol"/>
    <property type="evidence" value="ECO:0007669"/>
    <property type="project" value="TreeGrafter"/>
</dbReference>
<evidence type="ECO:0000256" key="8">
    <source>
        <dbReference type="ARBA" id="ARBA00022723"/>
    </source>
</evidence>
<keyword evidence="10 15" id="KW-0460">Magnesium</keyword>
<comment type="similarity">
    <text evidence="2 15">Belongs to the DNA polymerase type-Y family.</text>
</comment>
<dbReference type="PROSITE" id="PS50173">
    <property type="entry name" value="UMUC"/>
    <property type="match status" value="1"/>
</dbReference>
<dbReference type="EC" id="2.7.7.7" evidence="15"/>
<dbReference type="CDD" id="cd03586">
    <property type="entry name" value="PolY_Pol_IV_kappa"/>
    <property type="match status" value="1"/>
</dbReference>
<dbReference type="STRING" id="529704.SAMN02927913_1132"/>
<dbReference type="InterPro" id="IPR022880">
    <property type="entry name" value="DNApol_IV"/>
</dbReference>
<gene>
    <name evidence="15" type="primary">dinB</name>
    <name evidence="17" type="ORF">SAMN04487997_1217</name>
</gene>
<dbReference type="InterPro" id="IPR036775">
    <property type="entry name" value="DNA_pol_Y-fam_lit_finger_sf"/>
</dbReference>
<evidence type="ECO:0000256" key="15">
    <source>
        <dbReference type="HAMAP-Rule" id="MF_01113"/>
    </source>
</evidence>
<keyword evidence="8 15" id="KW-0479">Metal-binding</keyword>
<comment type="subcellular location">
    <subcellularLocation>
        <location evidence="1 15">Cytoplasm</location>
    </subcellularLocation>
</comment>
<dbReference type="Gene3D" id="3.40.1170.60">
    <property type="match status" value="1"/>
</dbReference>
<dbReference type="OrthoDB" id="9808813at2"/>
<dbReference type="SUPFAM" id="SSF56672">
    <property type="entry name" value="DNA/RNA polymerases"/>
    <property type="match status" value="1"/>
</dbReference>
<evidence type="ECO:0000256" key="12">
    <source>
        <dbReference type="ARBA" id="ARBA00023125"/>
    </source>
</evidence>
<feature type="binding site" evidence="15">
    <location>
        <position position="53"/>
    </location>
    <ligand>
        <name>Mg(2+)</name>
        <dbReference type="ChEBI" id="CHEBI:18420"/>
    </ligand>
</feature>
<evidence type="ECO:0000256" key="14">
    <source>
        <dbReference type="ARBA" id="ARBA00049244"/>
    </source>
</evidence>
<dbReference type="InterPro" id="IPR053848">
    <property type="entry name" value="IMS_HHH_1"/>
</dbReference>
<dbReference type="GO" id="GO:0003684">
    <property type="term" value="F:damaged DNA binding"/>
    <property type="evidence" value="ECO:0007669"/>
    <property type="project" value="InterPro"/>
</dbReference>
<dbReference type="InterPro" id="IPR043128">
    <property type="entry name" value="Rev_trsase/Diguanyl_cyclase"/>
</dbReference>
<keyword evidence="6 15" id="KW-0548">Nucleotidyltransferase</keyword>
<evidence type="ECO:0000256" key="4">
    <source>
        <dbReference type="ARBA" id="ARBA00022490"/>
    </source>
</evidence>
<protein>
    <recommendedName>
        <fullName evidence="15">DNA polymerase IV</fullName>
        <shortName evidence="15">Pol IV</shortName>
        <ecNumber evidence="15">2.7.7.7</ecNumber>
    </recommendedName>
</protein>
<dbReference type="InterPro" id="IPR043502">
    <property type="entry name" value="DNA/RNA_pol_sf"/>
</dbReference>
<keyword evidence="3 15" id="KW-0515">Mutator protein</keyword>
<dbReference type="InterPro" id="IPR050116">
    <property type="entry name" value="DNA_polymerase-Y"/>
</dbReference>
<organism evidence="17 18">
    <name type="scientific">Frateuria terrea</name>
    <dbReference type="NCBI Taxonomy" id="529704"/>
    <lineage>
        <taxon>Bacteria</taxon>
        <taxon>Pseudomonadati</taxon>
        <taxon>Pseudomonadota</taxon>
        <taxon>Gammaproteobacteria</taxon>
        <taxon>Lysobacterales</taxon>
        <taxon>Rhodanobacteraceae</taxon>
        <taxon>Frateuria</taxon>
    </lineage>
</organism>
<dbReference type="InterPro" id="IPR001126">
    <property type="entry name" value="UmuC"/>
</dbReference>
<feature type="binding site" evidence="15">
    <location>
        <position position="147"/>
    </location>
    <ligand>
        <name>Mg(2+)</name>
        <dbReference type="ChEBI" id="CHEBI:18420"/>
    </ligand>
</feature>
<dbReference type="GO" id="GO:0009432">
    <property type="term" value="P:SOS response"/>
    <property type="evidence" value="ECO:0007669"/>
    <property type="project" value="TreeGrafter"/>
</dbReference>
<keyword evidence="9 15" id="KW-0227">DNA damage</keyword>
<accession>A0A1H6SE13</accession>
<dbReference type="GO" id="GO:0000287">
    <property type="term" value="F:magnesium ion binding"/>
    <property type="evidence" value="ECO:0007669"/>
    <property type="project" value="UniProtKB-UniRule"/>
</dbReference>
<evidence type="ECO:0000256" key="5">
    <source>
        <dbReference type="ARBA" id="ARBA00022679"/>
    </source>
</evidence>
<dbReference type="HAMAP" id="MF_01113">
    <property type="entry name" value="DNApol_IV"/>
    <property type="match status" value="1"/>
</dbReference>
<dbReference type="FunFam" id="3.40.1170.60:FF:000001">
    <property type="entry name" value="DNA polymerase IV"/>
    <property type="match status" value="1"/>
</dbReference>
<keyword evidence="12 15" id="KW-0238">DNA-binding</keyword>
<reference evidence="17 18" key="1">
    <citation type="submission" date="2016-10" db="EMBL/GenBank/DDBJ databases">
        <authorList>
            <person name="de Groot N.N."/>
        </authorList>
    </citation>
    <scope>NUCLEOTIDE SEQUENCE [LARGE SCALE GENOMIC DNA]</scope>
    <source>
        <strain evidence="17 18">DSM 26515</strain>
    </source>
</reference>
<name>A0A1H6SE13_9GAMM</name>
<comment type="catalytic activity">
    <reaction evidence="14 15">
        <text>DNA(n) + a 2'-deoxyribonucleoside 5'-triphosphate = DNA(n+1) + diphosphate</text>
        <dbReference type="Rhea" id="RHEA:22508"/>
        <dbReference type="Rhea" id="RHEA-COMP:17339"/>
        <dbReference type="Rhea" id="RHEA-COMP:17340"/>
        <dbReference type="ChEBI" id="CHEBI:33019"/>
        <dbReference type="ChEBI" id="CHEBI:61560"/>
        <dbReference type="ChEBI" id="CHEBI:173112"/>
        <dbReference type="EC" id="2.7.7.7"/>
    </reaction>
</comment>
<dbReference type="Pfam" id="PF00817">
    <property type="entry name" value="IMS"/>
    <property type="match status" value="1"/>
</dbReference>
<feature type="active site" evidence="15">
    <location>
        <position position="148"/>
    </location>
</feature>
<dbReference type="PANTHER" id="PTHR11076:SF33">
    <property type="entry name" value="DNA POLYMERASE KAPPA"/>
    <property type="match status" value="1"/>
</dbReference>
<sequence length="405" mass="44513">MRPVDASPASINQASILQALFLPARLRRSPRILPTHSRFPAVSPTPRKILHIDMDAFYASVEQRDDPSLRGKPVVVAWRGARSVVCAASYEARVFGVRSAMPAVRAERLCPQAVFVPPDFTRYKAVSRQVRAIFARHTDLIEPLSLDEAYLDVTVSKSALASATATAEAIRAAIREETNLTASAGVAPNKFLAKIASDWRKPDGLFVIRPHQVEAFLAPLKVGRLPGVGKVMEGKLAAMGVATAADLRAQGLAVLEERFGRWGRRLHELSWGIDEHAVQPDRPTLQVSSEDTFEHDLTLDELEPHIRRLAGKTWAGHQRETGRIARTVVLKLKTADFRTLTRSFSPPTLPGSADELAELACALRARVEHPAGTRYRLVGVGLAGFVDRDDFVPQRDLFETVAPPD</sequence>
<evidence type="ECO:0000256" key="6">
    <source>
        <dbReference type="ARBA" id="ARBA00022695"/>
    </source>
</evidence>
<keyword evidence="7 15" id="KW-0235">DNA replication</keyword>
<dbReference type="GO" id="GO:0042276">
    <property type="term" value="P:error-prone translesion synthesis"/>
    <property type="evidence" value="ECO:0007669"/>
    <property type="project" value="TreeGrafter"/>
</dbReference>
<dbReference type="SUPFAM" id="SSF100879">
    <property type="entry name" value="Lesion bypass DNA polymerase (Y-family), little finger domain"/>
    <property type="match status" value="1"/>
</dbReference>
<evidence type="ECO:0000256" key="11">
    <source>
        <dbReference type="ARBA" id="ARBA00022932"/>
    </source>
</evidence>
<evidence type="ECO:0000256" key="10">
    <source>
        <dbReference type="ARBA" id="ARBA00022842"/>
    </source>
</evidence>
<feature type="domain" description="UmuC" evidence="16">
    <location>
        <begin position="49"/>
        <end position="229"/>
    </location>
</feature>
<keyword evidence="5 15" id="KW-0808">Transferase</keyword>
<evidence type="ECO:0000256" key="3">
    <source>
        <dbReference type="ARBA" id="ARBA00022457"/>
    </source>
</evidence>
<keyword evidence="18" id="KW-1185">Reference proteome</keyword>
<dbReference type="GO" id="GO:0006281">
    <property type="term" value="P:DNA repair"/>
    <property type="evidence" value="ECO:0007669"/>
    <property type="project" value="UniProtKB-UniRule"/>
</dbReference>
<keyword evidence="11 15" id="KW-0239">DNA-directed DNA polymerase</keyword>